<dbReference type="Pfam" id="PF19305">
    <property type="entry name" value="MmgE_PrpD_C"/>
    <property type="match status" value="1"/>
</dbReference>
<reference evidence="4 5" key="1">
    <citation type="submission" date="2021-01" db="EMBL/GenBank/DDBJ databases">
        <title>Belnapia mucosa sp. nov. and Belnapia arida sp. nov., isolated from the Tabernas Desert (Almeria, Spain).</title>
        <authorList>
            <person name="Molina-Menor E."/>
            <person name="Vidal-Verdu A."/>
            <person name="Calonge A."/>
            <person name="Satari L."/>
            <person name="Pereto Magraner J."/>
            <person name="Porcar Miralles M."/>
        </authorList>
    </citation>
    <scope>NUCLEOTIDE SEQUENCE [LARGE SCALE GENOMIC DNA]</scope>
    <source>
        <strain evidence="4 5">T6</strain>
    </source>
</reference>
<keyword evidence="5" id="KW-1185">Reference proteome</keyword>
<dbReference type="InterPro" id="IPR045336">
    <property type="entry name" value="MmgE_PrpD_N"/>
</dbReference>
<dbReference type="SUPFAM" id="SSF103378">
    <property type="entry name" value="2-methylcitrate dehydratase PrpD"/>
    <property type="match status" value="1"/>
</dbReference>
<comment type="similarity">
    <text evidence="1">Belongs to the PrpD family.</text>
</comment>
<dbReference type="InterPro" id="IPR042188">
    <property type="entry name" value="MmgE/PrpD_sf_2"/>
</dbReference>
<dbReference type="InterPro" id="IPR005656">
    <property type="entry name" value="MmgE_PrpD"/>
</dbReference>
<dbReference type="PANTHER" id="PTHR16943">
    <property type="entry name" value="2-METHYLCITRATE DEHYDRATASE-RELATED"/>
    <property type="match status" value="1"/>
</dbReference>
<dbReference type="PANTHER" id="PTHR16943:SF8">
    <property type="entry name" value="2-METHYLCITRATE DEHYDRATASE"/>
    <property type="match status" value="1"/>
</dbReference>
<dbReference type="EMBL" id="JAEUXJ010000003">
    <property type="protein sequence ID" value="MBL6455594.1"/>
    <property type="molecule type" value="Genomic_DNA"/>
</dbReference>
<evidence type="ECO:0000313" key="4">
    <source>
        <dbReference type="EMBL" id="MBL6455594.1"/>
    </source>
</evidence>
<name>A0ABS1V1L4_9PROT</name>
<protein>
    <submittedName>
        <fullName evidence="4">MmgE/PrpD family protein</fullName>
    </submittedName>
</protein>
<sequence>MSGQPYAGEALGRFLAASRWEDIPPALRHEAVRSLVNHLGCALGVARDPAVTTALRVVAEFSGVPVATIIGQSGNGQRRKLDPMSAAFVNCIAGNLLDYDDTHLRTVIHPAAPVAPPLLALAEQRGYSGAEVLHAFLLGLEVECRIGNAVSPGHYDRGWHITSTCGVFGAAAGSAKLLGLTATQAWHALGIAASQSAGLVENLPSAAKNVGMGNAARHGLLAALLAQQGYEAAPAAIEGPLGWARAMGDVPQVEEITGGLGERWEIARTTYKPYPAGIVFHAVIDACLQLRAELDVPPDAIAAVTVAGDALLLARGDRVVRTERDARVSIHHSAALGFVRGRAGVAEFEMPAVLDPALVAFRAKVTAELDAALPRGAARVTVRLADGREQAVTVLHPRGSEARPMSDAELAAKFRDNAVLGGAADRADAALEALWALETAPEIGGLMALLA</sequence>
<gene>
    <name evidence="4" type="ORF">JMJ55_09690</name>
</gene>
<dbReference type="RefSeq" id="WP_202825326.1">
    <property type="nucleotide sequence ID" value="NZ_JAEUXJ010000003.1"/>
</dbReference>
<evidence type="ECO:0000259" key="3">
    <source>
        <dbReference type="Pfam" id="PF19305"/>
    </source>
</evidence>
<evidence type="ECO:0000313" key="5">
    <source>
        <dbReference type="Proteomes" id="UP000606490"/>
    </source>
</evidence>
<dbReference type="InterPro" id="IPR045337">
    <property type="entry name" value="MmgE_PrpD_C"/>
</dbReference>
<dbReference type="Pfam" id="PF03972">
    <property type="entry name" value="MmgE_PrpD_N"/>
    <property type="match status" value="1"/>
</dbReference>
<dbReference type="Gene3D" id="3.30.1330.120">
    <property type="entry name" value="2-methylcitrate dehydratase PrpD"/>
    <property type="match status" value="1"/>
</dbReference>
<feature type="domain" description="MmgE/PrpD N-terminal" evidence="2">
    <location>
        <begin position="10"/>
        <end position="254"/>
    </location>
</feature>
<organism evidence="4 5">
    <name type="scientific">Belnapia mucosa</name>
    <dbReference type="NCBI Taxonomy" id="2804532"/>
    <lineage>
        <taxon>Bacteria</taxon>
        <taxon>Pseudomonadati</taxon>
        <taxon>Pseudomonadota</taxon>
        <taxon>Alphaproteobacteria</taxon>
        <taxon>Acetobacterales</taxon>
        <taxon>Roseomonadaceae</taxon>
        <taxon>Belnapia</taxon>
    </lineage>
</organism>
<dbReference type="Proteomes" id="UP000606490">
    <property type="component" value="Unassembled WGS sequence"/>
</dbReference>
<dbReference type="Gene3D" id="1.10.4100.10">
    <property type="entry name" value="2-methylcitrate dehydratase PrpD"/>
    <property type="match status" value="1"/>
</dbReference>
<evidence type="ECO:0000259" key="2">
    <source>
        <dbReference type="Pfam" id="PF03972"/>
    </source>
</evidence>
<accession>A0ABS1V1L4</accession>
<evidence type="ECO:0000256" key="1">
    <source>
        <dbReference type="ARBA" id="ARBA00006174"/>
    </source>
</evidence>
<dbReference type="InterPro" id="IPR042183">
    <property type="entry name" value="MmgE/PrpD_sf_1"/>
</dbReference>
<feature type="domain" description="MmgE/PrpD C-terminal" evidence="3">
    <location>
        <begin position="274"/>
        <end position="435"/>
    </location>
</feature>
<comment type="caution">
    <text evidence="4">The sequence shown here is derived from an EMBL/GenBank/DDBJ whole genome shotgun (WGS) entry which is preliminary data.</text>
</comment>
<proteinExistence type="inferred from homology"/>
<dbReference type="InterPro" id="IPR036148">
    <property type="entry name" value="MmgE/PrpD_sf"/>
</dbReference>